<sequence length="115" mass="13560">METGNIERRMEIYKAQYKVIEEHFKHESAAIQRENSDIERRIEILKAQTYQSASDVERRTKIAELKITVTELSDIKRRLEINNRRNENLSAKIKDFVSIDNLKSPNQQLIIDMGN</sequence>
<evidence type="ECO:0000313" key="3">
    <source>
        <dbReference type="Proteomes" id="UP001479436"/>
    </source>
</evidence>
<feature type="coiled-coil region" evidence="1">
    <location>
        <begin position="28"/>
        <end position="92"/>
    </location>
</feature>
<dbReference type="EMBL" id="JASJQH010000521">
    <property type="protein sequence ID" value="KAK9763980.1"/>
    <property type="molecule type" value="Genomic_DNA"/>
</dbReference>
<name>A0ABR2WR36_9FUNG</name>
<proteinExistence type="predicted"/>
<evidence type="ECO:0000313" key="2">
    <source>
        <dbReference type="EMBL" id="KAK9763980.1"/>
    </source>
</evidence>
<gene>
    <name evidence="2" type="ORF">K7432_008911</name>
</gene>
<accession>A0ABR2WR36</accession>
<keyword evidence="3" id="KW-1185">Reference proteome</keyword>
<keyword evidence="1" id="KW-0175">Coiled coil</keyword>
<evidence type="ECO:0000256" key="1">
    <source>
        <dbReference type="SAM" id="Coils"/>
    </source>
</evidence>
<comment type="caution">
    <text evidence="2">The sequence shown here is derived from an EMBL/GenBank/DDBJ whole genome shotgun (WGS) entry which is preliminary data.</text>
</comment>
<dbReference type="Proteomes" id="UP001479436">
    <property type="component" value="Unassembled WGS sequence"/>
</dbReference>
<protein>
    <submittedName>
        <fullName evidence="2">Uncharacterized protein</fullName>
    </submittedName>
</protein>
<organism evidence="2 3">
    <name type="scientific">Basidiobolus ranarum</name>
    <dbReference type="NCBI Taxonomy" id="34480"/>
    <lineage>
        <taxon>Eukaryota</taxon>
        <taxon>Fungi</taxon>
        <taxon>Fungi incertae sedis</taxon>
        <taxon>Zoopagomycota</taxon>
        <taxon>Entomophthoromycotina</taxon>
        <taxon>Basidiobolomycetes</taxon>
        <taxon>Basidiobolales</taxon>
        <taxon>Basidiobolaceae</taxon>
        <taxon>Basidiobolus</taxon>
    </lineage>
</organism>
<reference evidence="2 3" key="1">
    <citation type="submission" date="2023-04" db="EMBL/GenBank/DDBJ databases">
        <title>Genome of Basidiobolus ranarum AG-B5.</title>
        <authorList>
            <person name="Stajich J.E."/>
            <person name="Carter-House D."/>
            <person name="Gryganskyi A."/>
        </authorList>
    </citation>
    <scope>NUCLEOTIDE SEQUENCE [LARGE SCALE GENOMIC DNA]</scope>
    <source>
        <strain evidence="2 3">AG-B5</strain>
    </source>
</reference>